<comment type="caution">
    <text evidence="1">The sequence shown here is derived from an EMBL/GenBank/DDBJ whole genome shotgun (WGS) entry which is preliminary data.</text>
</comment>
<dbReference type="Proteomes" id="UP001313282">
    <property type="component" value="Unassembled WGS sequence"/>
</dbReference>
<dbReference type="EMBL" id="JAVHNR010000007">
    <property type="protein sequence ID" value="KAK6336907.1"/>
    <property type="molecule type" value="Genomic_DNA"/>
</dbReference>
<evidence type="ECO:0000313" key="1">
    <source>
        <dbReference type="EMBL" id="KAK6336907.1"/>
    </source>
</evidence>
<dbReference type="AlphaFoldDB" id="A0AAN8NQW6"/>
<protein>
    <submittedName>
        <fullName evidence="1">Uncharacterized protein</fullName>
    </submittedName>
</protein>
<gene>
    <name evidence="1" type="ORF">TWF718_009695</name>
</gene>
<sequence length="178" mass="20714">MPLYDRTNRLNCYDYRILSYLEQRDDKPTEGGSARGSADGDHLTRSPEALYLWYLYLRAIDPYMRRLILNYSSPNSSFLDMMIYTPRSATQDSNDGSSELLWYSIGNVSKEGLDMFFHDLDKLAPIDRATTFQYFMEELHARLREQEADRQKARPVRKGTPLFAEPVMIPNELTHTPS</sequence>
<evidence type="ECO:0000313" key="2">
    <source>
        <dbReference type="Proteomes" id="UP001313282"/>
    </source>
</evidence>
<accession>A0AAN8NQW6</accession>
<name>A0AAN8NQW6_9PEZI</name>
<keyword evidence="2" id="KW-1185">Reference proteome</keyword>
<organism evidence="1 2">
    <name type="scientific">Orbilia javanica</name>
    <dbReference type="NCBI Taxonomy" id="47235"/>
    <lineage>
        <taxon>Eukaryota</taxon>
        <taxon>Fungi</taxon>
        <taxon>Dikarya</taxon>
        <taxon>Ascomycota</taxon>
        <taxon>Pezizomycotina</taxon>
        <taxon>Orbiliomycetes</taxon>
        <taxon>Orbiliales</taxon>
        <taxon>Orbiliaceae</taxon>
        <taxon>Orbilia</taxon>
    </lineage>
</organism>
<reference evidence="1 2" key="1">
    <citation type="submission" date="2019-10" db="EMBL/GenBank/DDBJ databases">
        <authorList>
            <person name="Palmer J.M."/>
        </authorList>
    </citation>
    <scope>NUCLEOTIDE SEQUENCE [LARGE SCALE GENOMIC DNA]</scope>
    <source>
        <strain evidence="1 2">TWF718</strain>
    </source>
</reference>
<proteinExistence type="predicted"/>